<dbReference type="InterPro" id="IPR039261">
    <property type="entry name" value="FNR_nucleotide-bd"/>
</dbReference>
<dbReference type="InterPro" id="IPR039374">
    <property type="entry name" value="SIP_fam"/>
</dbReference>
<sequence length="268" mass="29033">MNDAATPDPRATERRRHPIRLRRLAVLSVEDLSPSMRRVTLGGPELEGFVSLGFDDHVKLFFLAPGQDAAILPQQGPDGLVFPTEERPLARDYTPRRFDPVAQTLVIDFALHEAGPATAWALQAAPGQTLLTAGPRGSMVIPTAFDWHLLVGDETALPAIGRRLEELPAGSRALVVAEVEGPGHELPLPSAAQVTVVWSHRRRTTLAGTLREVAFPEGDFFAWVAAESVIAKELRALLVAEKGANPRWTKAAGYWKRGAAGVHDSISD</sequence>
<feature type="domain" description="FAD-binding FR-type" evidence="2">
    <location>
        <begin position="19"/>
        <end position="142"/>
    </location>
</feature>
<dbReference type="Pfam" id="PF08021">
    <property type="entry name" value="FAD_binding_9"/>
    <property type="match status" value="1"/>
</dbReference>
<reference evidence="3 4" key="1">
    <citation type="submission" date="2016-10" db="EMBL/GenBank/DDBJ databases">
        <title>Draft Genome sequence of Roseomonas sp. strain M3.</title>
        <authorList>
            <person name="Subhash Y."/>
            <person name="Lee S."/>
        </authorList>
    </citation>
    <scope>NUCLEOTIDE SEQUENCE [LARGE SCALE GENOMIC DNA]</scope>
    <source>
        <strain evidence="3 4">M3</strain>
    </source>
</reference>
<evidence type="ECO:0000313" key="3">
    <source>
        <dbReference type="EMBL" id="ONG50972.1"/>
    </source>
</evidence>
<dbReference type="Gene3D" id="3.40.50.80">
    <property type="entry name" value="Nucleotide-binding domain of ferredoxin-NADP reductase (FNR) module"/>
    <property type="match status" value="1"/>
</dbReference>
<dbReference type="PANTHER" id="PTHR30157:SF0">
    <property type="entry name" value="NADPH-DEPENDENT FERRIC-CHELATE REDUCTASE"/>
    <property type="match status" value="1"/>
</dbReference>
<dbReference type="EMBL" id="MLCO01000176">
    <property type="protein sequence ID" value="ONG50972.1"/>
    <property type="molecule type" value="Genomic_DNA"/>
</dbReference>
<dbReference type="InterPro" id="IPR013113">
    <property type="entry name" value="SIP_FAD-bd"/>
</dbReference>
<gene>
    <name evidence="3" type="ORF">BKE38_17090</name>
</gene>
<dbReference type="PROSITE" id="PS51384">
    <property type="entry name" value="FAD_FR"/>
    <property type="match status" value="1"/>
</dbReference>
<dbReference type="GO" id="GO:0016491">
    <property type="term" value="F:oxidoreductase activity"/>
    <property type="evidence" value="ECO:0007669"/>
    <property type="project" value="InterPro"/>
</dbReference>
<dbReference type="PANTHER" id="PTHR30157">
    <property type="entry name" value="FERRIC REDUCTASE, NADPH-DEPENDENT"/>
    <property type="match status" value="1"/>
</dbReference>
<dbReference type="SUPFAM" id="SSF63380">
    <property type="entry name" value="Riboflavin synthase domain-like"/>
    <property type="match status" value="1"/>
</dbReference>
<name>A0A1V2H0T9_9PROT</name>
<dbReference type="CDD" id="cd06193">
    <property type="entry name" value="siderophore_interacting"/>
    <property type="match status" value="1"/>
</dbReference>
<dbReference type="InterPro" id="IPR017938">
    <property type="entry name" value="Riboflavin_synthase-like_b-brl"/>
</dbReference>
<comment type="similarity">
    <text evidence="1">Belongs to the SIP oxidoreductase family.</text>
</comment>
<organism evidence="3 4">
    <name type="scientific">Teichococcus deserti</name>
    <dbReference type="NCBI Taxonomy" id="1817963"/>
    <lineage>
        <taxon>Bacteria</taxon>
        <taxon>Pseudomonadati</taxon>
        <taxon>Pseudomonadota</taxon>
        <taxon>Alphaproteobacteria</taxon>
        <taxon>Acetobacterales</taxon>
        <taxon>Roseomonadaceae</taxon>
        <taxon>Roseomonas</taxon>
    </lineage>
</organism>
<accession>A0A1V2H0T9</accession>
<dbReference type="Gene3D" id="2.40.30.10">
    <property type="entry name" value="Translation factors"/>
    <property type="match status" value="1"/>
</dbReference>
<dbReference type="OrthoDB" id="9814826at2"/>
<keyword evidence="4" id="KW-1185">Reference proteome</keyword>
<dbReference type="RefSeq" id="WP_076958532.1">
    <property type="nucleotide sequence ID" value="NZ_MLCO01000176.1"/>
</dbReference>
<dbReference type="InterPro" id="IPR017927">
    <property type="entry name" value="FAD-bd_FR_type"/>
</dbReference>
<proteinExistence type="inferred from homology"/>
<protein>
    <submittedName>
        <fullName evidence="3">NADPH-dependent ferric siderophore reductase</fullName>
    </submittedName>
</protein>
<dbReference type="InterPro" id="IPR007037">
    <property type="entry name" value="SIP_rossman_dom"/>
</dbReference>
<evidence type="ECO:0000259" key="2">
    <source>
        <dbReference type="PROSITE" id="PS51384"/>
    </source>
</evidence>
<evidence type="ECO:0000313" key="4">
    <source>
        <dbReference type="Proteomes" id="UP000188879"/>
    </source>
</evidence>
<evidence type="ECO:0000256" key="1">
    <source>
        <dbReference type="ARBA" id="ARBA00035644"/>
    </source>
</evidence>
<comment type="caution">
    <text evidence="3">The sequence shown here is derived from an EMBL/GenBank/DDBJ whole genome shotgun (WGS) entry which is preliminary data.</text>
</comment>
<dbReference type="AlphaFoldDB" id="A0A1V2H0T9"/>
<dbReference type="Proteomes" id="UP000188879">
    <property type="component" value="Unassembled WGS sequence"/>
</dbReference>
<dbReference type="Pfam" id="PF04954">
    <property type="entry name" value="SIP"/>
    <property type="match status" value="1"/>
</dbReference>